<gene>
    <name evidence="1" type="ORF">LMG28140_05287</name>
</gene>
<proteinExistence type="predicted"/>
<dbReference type="EMBL" id="CAJHCP010000013">
    <property type="protein sequence ID" value="CAD6553451.1"/>
    <property type="molecule type" value="Genomic_DNA"/>
</dbReference>
<dbReference type="Proteomes" id="UP000598032">
    <property type="component" value="Unassembled WGS sequence"/>
</dbReference>
<keyword evidence="2" id="KW-1185">Reference proteome</keyword>
<evidence type="ECO:0000313" key="1">
    <source>
        <dbReference type="EMBL" id="CAD6553451.1"/>
    </source>
</evidence>
<sequence length="63" mass="7251">MGRRPPYAREEDFAVHDFVRCLLKGGEIDSETWDRSAAVLSPETMVDLIGLTRRPFPFEENIL</sequence>
<protein>
    <submittedName>
        <fullName evidence="1">Uncharacterized protein</fullName>
    </submittedName>
</protein>
<comment type="caution">
    <text evidence="1">The sequence shown here is derived from an EMBL/GenBank/DDBJ whole genome shotgun (WGS) entry which is preliminary data.</text>
</comment>
<organism evidence="1 2">
    <name type="scientific">Paraburkholderia metrosideri</name>
    <dbReference type="NCBI Taxonomy" id="580937"/>
    <lineage>
        <taxon>Bacteria</taxon>
        <taxon>Pseudomonadati</taxon>
        <taxon>Pseudomonadota</taxon>
        <taxon>Betaproteobacteria</taxon>
        <taxon>Burkholderiales</taxon>
        <taxon>Burkholderiaceae</taxon>
        <taxon>Paraburkholderia</taxon>
    </lineage>
</organism>
<evidence type="ECO:0000313" key="2">
    <source>
        <dbReference type="Proteomes" id="UP000598032"/>
    </source>
</evidence>
<accession>A0ABN7IB84</accession>
<name>A0ABN7IB84_9BURK</name>
<reference evidence="1 2" key="1">
    <citation type="submission" date="2020-10" db="EMBL/GenBank/DDBJ databases">
        <authorList>
            <person name="Peeters C."/>
        </authorList>
    </citation>
    <scope>NUCLEOTIDE SEQUENCE [LARGE SCALE GENOMIC DNA]</scope>
    <source>
        <strain evidence="1 2">LMG 28140</strain>
    </source>
</reference>